<dbReference type="EMBL" id="OCMT01000002">
    <property type="protein sequence ID" value="SOD15134.1"/>
    <property type="molecule type" value="Genomic_DNA"/>
</dbReference>
<keyword evidence="1" id="KW-0812">Transmembrane</keyword>
<proteinExistence type="predicted"/>
<evidence type="ECO:0000313" key="2">
    <source>
        <dbReference type="EMBL" id="SOD15134.1"/>
    </source>
</evidence>
<keyword evidence="1" id="KW-0472">Membrane</keyword>
<protein>
    <submittedName>
        <fullName evidence="2">Uncharacterized protein</fullName>
    </submittedName>
</protein>
<name>A0A285ZZQ9_9SPHI</name>
<feature type="transmembrane region" description="Helical" evidence="1">
    <location>
        <begin position="74"/>
        <end position="92"/>
    </location>
</feature>
<feature type="transmembrane region" description="Helical" evidence="1">
    <location>
        <begin position="142"/>
        <end position="160"/>
    </location>
</feature>
<feature type="transmembrane region" description="Helical" evidence="1">
    <location>
        <begin position="48"/>
        <end position="68"/>
    </location>
</feature>
<sequence>MIYLFFAHFSLGVILFFLINWIGRHSFSMGYMEITLFIKDEEAPAINYLIRVLSPIVYIIIVSSILYLLNLDEYVYNIYFVNIYYISFRLFFNIITERGPLLNWSKQIIYWVSIILLSYLIYDKIIRHRENVLPDFTTIANELWIIILVFIFQIVNGVKLSNDGQVRRKENYLTYKYSHFKKKFGTIISENTKNDALEITAYSILIYEDFNRPLVARWVEYLTFFLTRKKHSLGVMQFPTDKLVNDQQSVDLGTKKLREKFDFILKEIEENPEVDYPEYKIEQDIIWHYNGGSRYYTEIMELSSSIRSEFYSNSKEYLLPLTE</sequence>
<keyword evidence="3" id="KW-1185">Reference proteome</keyword>
<accession>A0A285ZZQ9</accession>
<evidence type="ECO:0000313" key="3">
    <source>
        <dbReference type="Proteomes" id="UP000219281"/>
    </source>
</evidence>
<organism evidence="2 3">
    <name type="scientific">Pedobacter xixiisoli</name>
    <dbReference type="NCBI Taxonomy" id="1476464"/>
    <lineage>
        <taxon>Bacteria</taxon>
        <taxon>Pseudomonadati</taxon>
        <taxon>Bacteroidota</taxon>
        <taxon>Sphingobacteriia</taxon>
        <taxon>Sphingobacteriales</taxon>
        <taxon>Sphingobacteriaceae</taxon>
        <taxon>Pedobacter</taxon>
    </lineage>
</organism>
<keyword evidence="1" id="KW-1133">Transmembrane helix</keyword>
<gene>
    <name evidence="2" type="ORF">SAMN06297358_2109</name>
</gene>
<reference evidence="3" key="1">
    <citation type="submission" date="2017-09" db="EMBL/GenBank/DDBJ databases">
        <authorList>
            <person name="Varghese N."/>
            <person name="Submissions S."/>
        </authorList>
    </citation>
    <scope>NUCLEOTIDE SEQUENCE [LARGE SCALE GENOMIC DNA]</scope>
    <source>
        <strain evidence="3">CGMCC 1.12803</strain>
    </source>
</reference>
<dbReference type="AlphaFoldDB" id="A0A285ZZQ9"/>
<evidence type="ECO:0000256" key="1">
    <source>
        <dbReference type="SAM" id="Phobius"/>
    </source>
</evidence>
<feature type="transmembrane region" description="Helical" evidence="1">
    <location>
        <begin position="104"/>
        <end position="122"/>
    </location>
</feature>
<feature type="transmembrane region" description="Helical" evidence="1">
    <location>
        <begin position="6"/>
        <end position="27"/>
    </location>
</feature>
<dbReference type="Proteomes" id="UP000219281">
    <property type="component" value="Unassembled WGS sequence"/>
</dbReference>